<proteinExistence type="predicted"/>
<reference evidence="1 2" key="1">
    <citation type="submission" date="2013-06" db="EMBL/GenBank/DDBJ databases">
        <authorList>
            <person name="Walk S."/>
            <person name="Aronoff D."/>
            <person name="Young V.Y."/>
            <person name="Marsh J."/>
            <person name="Harrison L."/>
            <person name="Daugherty S.C."/>
            <person name="Shefchek K.A."/>
            <person name="Hine E.E."/>
            <person name="Tallon L.J."/>
            <person name="Sadzewicz L.K."/>
            <person name="Rasko D.A."/>
        </authorList>
    </citation>
    <scope>NUCLEOTIDE SEQUENCE [LARGE SCALE GENOMIC DNA]</scope>
    <source>
        <strain evidence="1 2">ATCC 638</strain>
    </source>
</reference>
<dbReference type="RefSeq" id="WP_021434401.1">
    <property type="nucleotide sequence ID" value="NZ_AVNC01000021.1"/>
</dbReference>
<gene>
    <name evidence="1" type="ORF">C672_3479</name>
</gene>
<dbReference type="GeneID" id="67474537"/>
<accession>T4VH70</accession>
<evidence type="ECO:0000313" key="1">
    <source>
        <dbReference type="EMBL" id="EQK40101.1"/>
    </source>
</evidence>
<evidence type="ECO:0000313" key="2">
    <source>
        <dbReference type="Proteomes" id="UP000015688"/>
    </source>
</evidence>
<sequence length="222" mass="26083">MNIFELGRLYIDSIPEGNENLDYDAIVPMITLQNGEVLSIRYRGYRGLMAREDNFNTVDRKPKLGYYDFFIDLGNGLTHRDLIEGVMEHSNINNCMRIWRGEHIEDVAHDEMEEIVLSELALCMLEQEINWGNRSWQKFTHFGNRGRDMIMGFINHAFDMGIDHIPNWNWNGTTPTFGGGFRNYEYTQYFEFQENPDSILNGAVLMEFNRKIRIKDNHPNCQ</sequence>
<name>T4VH70_PARBF</name>
<dbReference type="PATRIC" id="fig|1233171.3.peg.3348"/>
<protein>
    <submittedName>
        <fullName evidence="1">Uncharacterized protein</fullName>
    </submittedName>
</protein>
<organism evidence="1 2">
    <name type="scientific">Paraclostridium bifermentans ATCC 638 = DSM 14991</name>
    <dbReference type="NCBI Taxonomy" id="1233171"/>
    <lineage>
        <taxon>Bacteria</taxon>
        <taxon>Bacillati</taxon>
        <taxon>Bacillota</taxon>
        <taxon>Clostridia</taxon>
        <taxon>Peptostreptococcales</taxon>
        <taxon>Peptostreptococcaceae</taxon>
        <taxon>Paraclostridium</taxon>
    </lineage>
</organism>
<dbReference type="Proteomes" id="UP000015688">
    <property type="component" value="Unassembled WGS sequence"/>
</dbReference>
<comment type="caution">
    <text evidence="1">The sequence shown here is derived from an EMBL/GenBank/DDBJ whole genome shotgun (WGS) entry which is preliminary data.</text>
</comment>
<dbReference type="EMBL" id="AVNC01000021">
    <property type="protein sequence ID" value="EQK40101.1"/>
    <property type="molecule type" value="Genomic_DNA"/>
</dbReference>
<dbReference type="AlphaFoldDB" id="T4VH70"/>